<name>A0A1I0AWI0_9FIRM</name>
<gene>
    <name evidence="6" type="ORF">SAMN05216313_101238</name>
</gene>
<dbReference type="PROSITE" id="PS00552">
    <property type="entry name" value="HTH_MERR_1"/>
    <property type="match status" value="1"/>
</dbReference>
<dbReference type="EMBL" id="FOIM01000001">
    <property type="protein sequence ID" value="SES98800.1"/>
    <property type="molecule type" value="Genomic_DNA"/>
</dbReference>
<keyword evidence="3" id="KW-0238">DNA-binding</keyword>
<keyword evidence="1" id="KW-0678">Repressor</keyword>
<dbReference type="GeneID" id="93278618"/>
<evidence type="ECO:0000259" key="5">
    <source>
        <dbReference type="PROSITE" id="PS50937"/>
    </source>
</evidence>
<sequence length="143" mass="16193">MKHYLRGQLAKAARLNKETLRYYENNGLIPPAQRDSNGYRYYPAETLVLLEFISVAKAAGFTLKEIKELFSALQGEEFQKESLESIIVKKLADIAETQKALHLAQERLLDMKAHLDSPLECPVFEACQILDQQSKAHGIKKSS</sequence>
<organism evidence="6 7">
    <name type="scientific">Enterocloster lavalensis</name>
    <dbReference type="NCBI Taxonomy" id="460384"/>
    <lineage>
        <taxon>Bacteria</taxon>
        <taxon>Bacillati</taxon>
        <taxon>Bacillota</taxon>
        <taxon>Clostridia</taxon>
        <taxon>Lachnospirales</taxon>
        <taxon>Lachnospiraceae</taxon>
        <taxon>Enterocloster</taxon>
    </lineage>
</organism>
<reference evidence="7" key="1">
    <citation type="submission" date="2016-10" db="EMBL/GenBank/DDBJ databases">
        <authorList>
            <person name="Varghese N."/>
            <person name="Submissions S."/>
        </authorList>
    </citation>
    <scope>NUCLEOTIDE SEQUENCE [LARGE SCALE GENOMIC DNA]</scope>
    <source>
        <strain evidence="7">NLAE-zl-G277</strain>
    </source>
</reference>
<dbReference type="SMART" id="SM00422">
    <property type="entry name" value="HTH_MERR"/>
    <property type="match status" value="1"/>
</dbReference>
<dbReference type="Gene3D" id="1.10.1660.10">
    <property type="match status" value="1"/>
</dbReference>
<feature type="domain" description="HTH merR-type" evidence="5">
    <location>
        <begin position="7"/>
        <end position="72"/>
    </location>
</feature>
<dbReference type="InterPro" id="IPR047057">
    <property type="entry name" value="MerR_fam"/>
</dbReference>
<protein>
    <submittedName>
        <fullName evidence="6">MerR family transcriptional regulator, Zn(II)-responsive regulator of zntA</fullName>
    </submittedName>
</protein>
<evidence type="ECO:0000256" key="1">
    <source>
        <dbReference type="ARBA" id="ARBA00022491"/>
    </source>
</evidence>
<dbReference type="PANTHER" id="PTHR30204">
    <property type="entry name" value="REDOX-CYCLING DRUG-SENSING TRANSCRIPTIONAL ACTIVATOR SOXR"/>
    <property type="match status" value="1"/>
</dbReference>
<evidence type="ECO:0000256" key="2">
    <source>
        <dbReference type="ARBA" id="ARBA00023015"/>
    </source>
</evidence>
<dbReference type="Proteomes" id="UP000198508">
    <property type="component" value="Unassembled WGS sequence"/>
</dbReference>
<keyword evidence="4" id="KW-0804">Transcription</keyword>
<evidence type="ECO:0000313" key="7">
    <source>
        <dbReference type="Proteomes" id="UP000198508"/>
    </source>
</evidence>
<dbReference type="InterPro" id="IPR009061">
    <property type="entry name" value="DNA-bd_dom_put_sf"/>
</dbReference>
<evidence type="ECO:0000256" key="4">
    <source>
        <dbReference type="ARBA" id="ARBA00023163"/>
    </source>
</evidence>
<dbReference type="PROSITE" id="PS50937">
    <property type="entry name" value="HTH_MERR_2"/>
    <property type="match status" value="1"/>
</dbReference>
<dbReference type="PRINTS" id="PR00040">
    <property type="entry name" value="HTHMERR"/>
</dbReference>
<accession>A0A1I0AWI0</accession>
<dbReference type="GO" id="GO:0003700">
    <property type="term" value="F:DNA-binding transcription factor activity"/>
    <property type="evidence" value="ECO:0007669"/>
    <property type="project" value="InterPro"/>
</dbReference>
<keyword evidence="7" id="KW-1185">Reference proteome</keyword>
<dbReference type="RefSeq" id="WP_092360491.1">
    <property type="nucleotide sequence ID" value="NZ_FOIM01000001.1"/>
</dbReference>
<dbReference type="AlphaFoldDB" id="A0A1I0AWI0"/>
<dbReference type="STRING" id="460384.SAMN05216313_101238"/>
<evidence type="ECO:0000313" key="6">
    <source>
        <dbReference type="EMBL" id="SES98800.1"/>
    </source>
</evidence>
<dbReference type="SUPFAM" id="SSF46955">
    <property type="entry name" value="Putative DNA-binding domain"/>
    <property type="match status" value="1"/>
</dbReference>
<dbReference type="InterPro" id="IPR000551">
    <property type="entry name" value="MerR-type_HTH_dom"/>
</dbReference>
<evidence type="ECO:0000256" key="3">
    <source>
        <dbReference type="ARBA" id="ARBA00023125"/>
    </source>
</evidence>
<dbReference type="PANTHER" id="PTHR30204:SF69">
    <property type="entry name" value="MERR-FAMILY TRANSCRIPTIONAL REGULATOR"/>
    <property type="match status" value="1"/>
</dbReference>
<dbReference type="GO" id="GO:0003677">
    <property type="term" value="F:DNA binding"/>
    <property type="evidence" value="ECO:0007669"/>
    <property type="project" value="UniProtKB-KW"/>
</dbReference>
<keyword evidence="2" id="KW-0805">Transcription regulation</keyword>
<proteinExistence type="predicted"/>
<dbReference type="Pfam" id="PF13411">
    <property type="entry name" value="MerR_1"/>
    <property type="match status" value="1"/>
</dbReference>